<comment type="caution">
    <text evidence="1">The sequence shown here is derived from an EMBL/GenBank/DDBJ whole genome shotgun (WGS) entry which is preliminary data.</text>
</comment>
<protein>
    <submittedName>
        <fullName evidence="1">SRPBCC family protein</fullName>
    </submittedName>
</protein>
<dbReference type="EMBL" id="JBIAZU010000002">
    <property type="protein sequence ID" value="MFF5290755.1"/>
    <property type="molecule type" value="Genomic_DNA"/>
</dbReference>
<sequence length="133" mass="14431">MPSDSQQVAERINRSAADVYAYVAHPPHIAAWAPGLGTAVERDGDDWYVDSPMGRVKVVFAAPNELGVLDHEVTLPTGERFYNPLRVVPYGDGSEIVFTVRRTPGMSDAEHARDAAAVAADLSRLKQILESGE</sequence>
<dbReference type="InterPro" id="IPR023393">
    <property type="entry name" value="START-like_dom_sf"/>
</dbReference>
<name>A0ABW6WDZ4_9ACTN</name>
<evidence type="ECO:0000313" key="2">
    <source>
        <dbReference type="Proteomes" id="UP001602245"/>
    </source>
</evidence>
<reference evidence="1 2" key="1">
    <citation type="submission" date="2024-10" db="EMBL/GenBank/DDBJ databases">
        <title>The Natural Products Discovery Center: Release of the First 8490 Sequenced Strains for Exploring Actinobacteria Biosynthetic Diversity.</title>
        <authorList>
            <person name="Kalkreuter E."/>
            <person name="Kautsar S.A."/>
            <person name="Yang D."/>
            <person name="Bader C.D."/>
            <person name="Teijaro C.N."/>
            <person name="Fluegel L."/>
            <person name="Davis C.M."/>
            <person name="Simpson J.R."/>
            <person name="Lauterbach L."/>
            <person name="Steele A.D."/>
            <person name="Gui C."/>
            <person name="Meng S."/>
            <person name="Li G."/>
            <person name="Viehrig K."/>
            <person name="Ye F."/>
            <person name="Su P."/>
            <person name="Kiefer A.F."/>
            <person name="Nichols A."/>
            <person name="Cepeda A.J."/>
            <person name="Yan W."/>
            <person name="Fan B."/>
            <person name="Jiang Y."/>
            <person name="Adhikari A."/>
            <person name="Zheng C.-J."/>
            <person name="Schuster L."/>
            <person name="Cowan T.M."/>
            <person name="Smanski M.J."/>
            <person name="Chevrette M.G."/>
            <person name="De Carvalho L.P.S."/>
            <person name="Shen B."/>
        </authorList>
    </citation>
    <scope>NUCLEOTIDE SEQUENCE [LARGE SCALE GENOMIC DNA]</scope>
    <source>
        <strain evidence="1 2">NPDC000087</strain>
    </source>
</reference>
<dbReference type="Gene3D" id="3.30.530.20">
    <property type="match status" value="1"/>
</dbReference>
<dbReference type="Proteomes" id="UP001602245">
    <property type="component" value="Unassembled WGS sequence"/>
</dbReference>
<keyword evidence="2" id="KW-1185">Reference proteome</keyword>
<accession>A0ABW6WDZ4</accession>
<dbReference type="InterPro" id="IPR019587">
    <property type="entry name" value="Polyketide_cyclase/dehydratase"/>
</dbReference>
<proteinExistence type="predicted"/>
<organism evidence="1 2">
    <name type="scientific">Paractinoplanes globisporus</name>
    <dbReference type="NCBI Taxonomy" id="113565"/>
    <lineage>
        <taxon>Bacteria</taxon>
        <taxon>Bacillati</taxon>
        <taxon>Actinomycetota</taxon>
        <taxon>Actinomycetes</taxon>
        <taxon>Micromonosporales</taxon>
        <taxon>Micromonosporaceae</taxon>
        <taxon>Paractinoplanes</taxon>
    </lineage>
</organism>
<dbReference type="Pfam" id="PF10604">
    <property type="entry name" value="Polyketide_cyc2"/>
    <property type="match status" value="1"/>
</dbReference>
<gene>
    <name evidence="1" type="ORF">ACFY35_15020</name>
</gene>
<dbReference type="SUPFAM" id="SSF55961">
    <property type="entry name" value="Bet v1-like"/>
    <property type="match status" value="1"/>
</dbReference>
<dbReference type="RefSeq" id="WP_026205419.1">
    <property type="nucleotide sequence ID" value="NZ_JBIAZU010000002.1"/>
</dbReference>
<evidence type="ECO:0000313" key="1">
    <source>
        <dbReference type="EMBL" id="MFF5290755.1"/>
    </source>
</evidence>